<protein>
    <submittedName>
        <fullName evidence="2">Alpha/beta hydrolase</fullName>
    </submittedName>
</protein>
<dbReference type="InterPro" id="IPR000073">
    <property type="entry name" value="AB_hydrolase_1"/>
</dbReference>
<reference evidence="2 3" key="1">
    <citation type="submission" date="2024-06" db="EMBL/GenBank/DDBJ databases">
        <authorList>
            <person name="Lee S.D."/>
        </authorList>
    </citation>
    <scope>NUCLEOTIDE SEQUENCE [LARGE SCALE GENOMIC DNA]</scope>
    <source>
        <strain evidence="2 3">N1-10</strain>
    </source>
</reference>
<dbReference type="Gene3D" id="3.40.50.1820">
    <property type="entry name" value="alpha/beta hydrolase"/>
    <property type="match status" value="1"/>
</dbReference>
<accession>A0ABV6XFW2</accession>
<evidence type="ECO:0000313" key="3">
    <source>
        <dbReference type="Proteomes" id="UP001592581"/>
    </source>
</evidence>
<dbReference type="InterPro" id="IPR029058">
    <property type="entry name" value="AB_hydrolase_fold"/>
</dbReference>
<evidence type="ECO:0000313" key="2">
    <source>
        <dbReference type="EMBL" id="MFC1437145.1"/>
    </source>
</evidence>
<dbReference type="Pfam" id="PF12697">
    <property type="entry name" value="Abhydrolase_6"/>
    <property type="match status" value="1"/>
</dbReference>
<feature type="domain" description="AB hydrolase-1" evidence="1">
    <location>
        <begin position="10"/>
        <end position="232"/>
    </location>
</feature>
<dbReference type="InterPro" id="IPR052897">
    <property type="entry name" value="Sec-Metab_Biosynth_Hydrolase"/>
</dbReference>
<dbReference type="GO" id="GO:0016787">
    <property type="term" value="F:hydrolase activity"/>
    <property type="evidence" value="ECO:0007669"/>
    <property type="project" value="UniProtKB-KW"/>
</dbReference>
<dbReference type="SUPFAM" id="SSF53474">
    <property type="entry name" value="alpha/beta-Hydrolases"/>
    <property type="match status" value="1"/>
</dbReference>
<sequence length="243" mass="25068">MTSPTSAPTVVLVHGAFADASSWAGVIDRSRRAGVAAVAPSNPLRSLTADGEYIAGVVSQIEGPVLLVGHSYGGPVITYASSKADNVRGLVFVASFGLDKGMSTLGSNAEFAPAELDSSLLPRTFPTGDGTGTEFYIRPDLFQSVFCADLPPEQAATMAASQRPATDTAFGEPLAVEPGWKRVPSWFVIAGSDHAINPDAERAAAQRIGATATVIEGGSHAIALSRADEVTEVILSAVQTVAK</sequence>
<dbReference type="PANTHER" id="PTHR37017:SF11">
    <property type="entry name" value="ESTERASE_LIPASE_THIOESTERASE DOMAIN-CONTAINING PROTEIN"/>
    <property type="match status" value="1"/>
</dbReference>
<dbReference type="PANTHER" id="PTHR37017">
    <property type="entry name" value="AB HYDROLASE-1 DOMAIN-CONTAINING PROTEIN-RELATED"/>
    <property type="match status" value="1"/>
</dbReference>
<keyword evidence="2" id="KW-0378">Hydrolase</keyword>
<evidence type="ECO:0000259" key="1">
    <source>
        <dbReference type="Pfam" id="PF12697"/>
    </source>
</evidence>
<organism evidence="2 3">
    <name type="scientific">Streptacidiphilus jeojiensis</name>
    <dbReference type="NCBI Taxonomy" id="3229225"/>
    <lineage>
        <taxon>Bacteria</taxon>
        <taxon>Bacillati</taxon>
        <taxon>Actinomycetota</taxon>
        <taxon>Actinomycetes</taxon>
        <taxon>Kitasatosporales</taxon>
        <taxon>Streptomycetaceae</taxon>
        <taxon>Streptacidiphilus</taxon>
    </lineage>
</organism>
<name>A0ABV6XFW2_9ACTN</name>
<proteinExistence type="predicted"/>
<dbReference type="EMBL" id="JBEUKS010000001">
    <property type="protein sequence ID" value="MFC1437145.1"/>
    <property type="molecule type" value="Genomic_DNA"/>
</dbReference>
<comment type="caution">
    <text evidence="2">The sequence shown here is derived from an EMBL/GenBank/DDBJ whole genome shotgun (WGS) entry which is preliminary data.</text>
</comment>
<keyword evidence="3" id="KW-1185">Reference proteome</keyword>
<gene>
    <name evidence="2" type="ORF">ABUW04_02655</name>
</gene>
<dbReference type="RefSeq" id="WP_380562272.1">
    <property type="nucleotide sequence ID" value="NZ_JBEUKS010000001.1"/>
</dbReference>
<dbReference type="Proteomes" id="UP001592581">
    <property type="component" value="Unassembled WGS sequence"/>
</dbReference>